<gene>
    <name evidence="3" type="ORF">BG015_002515</name>
</gene>
<dbReference type="InterPro" id="IPR015915">
    <property type="entry name" value="Kelch-typ_b-propeller"/>
</dbReference>
<protein>
    <recommendedName>
        <fullName evidence="5">Galactose oxidase</fullName>
    </recommendedName>
</protein>
<proteinExistence type="predicted"/>
<evidence type="ECO:0008006" key="5">
    <source>
        <dbReference type="Google" id="ProtNLM"/>
    </source>
</evidence>
<feature type="region of interest" description="Disordered" evidence="1">
    <location>
        <begin position="431"/>
        <end position="473"/>
    </location>
</feature>
<dbReference type="SUPFAM" id="SSF50965">
    <property type="entry name" value="Galactose oxidase, central domain"/>
    <property type="match status" value="1"/>
</dbReference>
<dbReference type="InterPro" id="IPR011043">
    <property type="entry name" value="Gal_Oxase/kelch_b-propeller"/>
</dbReference>
<evidence type="ECO:0000313" key="3">
    <source>
        <dbReference type="EMBL" id="KAF9153847.1"/>
    </source>
</evidence>
<feature type="transmembrane region" description="Helical" evidence="2">
    <location>
        <begin position="250"/>
        <end position="272"/>
    </location>
</feature>
<reference evidence="3" key="1">
    <citation type="journal article" date="2020" name="Fungal Divers.">
        <title>Resolving the Mortierellaceae phylogeny through synthesis of multi-gene phylogenetics and phylogenomics.</title>
        <authorList>
            <person name="Vandepol N."/>
            <person name="Liber J."/>
            <person name="Desiro A."/>
            <person name="Na H."/>
            <person name="Kennedy M."/>
            <person name="Barry K."/>
            <person name="Grigoriev I.V."/>
            <person name="Miller A.N."/>
            <person name="O'Donnell K."/>
            <person name="Stajich J.E."/>
            <person name="Bonito G."/>
        </authorList>
    </citation>
    <scope>NUCLEOTIDE SEQUENCE</scope>
    <source>
        <strain evidence="3">NRRL 6426</strain>
    </source>
</reference>
<dbReference type="Proteomes" id="UP000748756">
    <property type="component" value="Unassembled WGS sequence"/>
</dbReference>
<name>A0A9P5VD44_9FUNG</name>
<sequence>MATNVWWTYNIAARYWSSYILPINVTMHPGIRSGVDMNTGNVFIPGGADNGTQMVMNTPGLSSLPLTPMPTTLLPVPVVRASFVWSSYRNSFLHYGGQSITGNIANPNLIEFSPTSGWASVATIGPSPGDVSAYNGSKMIVFGGARLDGVTNADIHILNMATREWTLGKSADASHARRNMACAASGDSFVAWGGESALENKDGTPIVYDIRNNQWTSLFRRNTTIPVPTGSSTPISTVTPSPPPETTTNIAAIGGGVGGAILVVAIIGFLFYRRRRQKKANSNNKDGGDTGLNLREPQNTDGYRRTGLPESHPPPLKPRPMEDREAYFDRLAVSPPTSPVSGPQGLLRDPHGQPWFSVLNGDKSERIDNNDSDNNNNSNDDDGDGYEALHPPQRPPMPARISHLSDRTVTASGPYQSWSLSDSVDISINKADAQQQQQQQPQSLRSPHSPESDRQFYGLTTTQPIGPRSPQWLSRINGSAQDVSARNRYVDRNQYLDRSQELARMMETIRAEQEELERSRLEHEALMQNYRGGDPPSSPGP</sequence>
<feature type="region of interest" description="Disordered" evidence="1">
    <location>
        <begin position="278"/>
        <end position="321"/>
    </location>
</feature>
<dbReference type="AlphaFoldDB" id="A0A9P5VD44"/>
<keyword evidence="2" id="KW-1133">Transmembrane helix</keyword>
<feature type="region of interest" description="Disordered" evidence="1">
    <location>
        <begin position="522"/>
        <end position="541"/>
    </location>
</feature>
<evidence type="ECO:0000256" key="2">
    <source>
        <dbReference type="SAM" id="Phobius"/>
    </source>
</evidence>
<dbReference type="Gene3D" id="2.120.10.80">
    <property type="entry name" value="Kelch-type beta propeller"/>
    <property type="match status" value="1"/>
</dbReference>
<feature type="region of interest" description="Disordered" evidence="1">
    <location>
        <begin position="333"/>
        <end position="400"/>
    </location>
</feature>
<keyword evidence="4" id="KW-1185">Reference proteome</keyword>
<feature type="compositionally biased region" description="Low complexity" evidence="1">
    <location>
        <begin position="225"/>
        <end position="239"/>
    </location>
</feature>
<evidence type="ECO:0000256" key="1">
    <source>
        <dbReference type="SAM" id="MobiDB-lite"/>
    </source>
</evidence>
<comment type="caution">
    <text evidence="3">The sequence shown here is derived from an EMBL/GenBank/DDBJ whole genome shotgun (WGS) entry which is preliminary data.</text>
</comment>
<keyword evidence="2" id="KW-0472">Membrane</keyword>
<organism evidence="3 4">
    <name type="scientific">Linnemannia schmuckeri</name>
    <dbReference type="NCBI Taxonomy" id="64567"/>
    <lineage>
        <taxon>Eukaryota</taxon>
        <taxon>Fungi</taxon>
        <taxon>Fungi incertae sedis</taxon>
        <taxon>Mucoromycota</taxon>
        <taxon>Mortierellomycotina</taxon>
        <taxon>Mortierellomycetes</taxon>
        <taxon>Mortierellales</taxon>
        <taxon>Mortierellaceae</taxon>
        <taxon>Linnemannia</taxon>
    </lineage>
</organism>
<feature type="region of interest" description="Disordered" evidence="1">
    <location>
        <begin position="225"/>
        <end position="246"/>
    </location>
</feature>
<dbReference type="EMBL" id="JAAAUQ010000150">
    <property type="protein sequence ID" value="KAF9153847.1"/>
    <property type="molecule type" value="Genomic_DNA"/>
</dbReference>
<accession>A0A9P5VD44</accession>
<dbReference type="OrthoDB" id="432528at2759"/>
<evidence type="ECO:0000313" key="4">
    <source>
        <dbReference type="Proteomes" id="UP000748756"/>
    </source>
</evidence>
<keyword evidence="2" id="KW-0812">Transmembrane</keyword>